<dbReference type="EMBL" id="SRLO01000340">
    <property type="protein sequence ID" value="TNN60096.1"/>
    <property type="molecule type" value="Genomic_DNA"/>
</dbReference>
<proteinExistence type="predicted"/>
<dbReference type="Proteomes" id="UP000314294">
    <property type="component" value="Unassembled WGS sequence"/>
</dbReference>
<evidence type="ECO:0000313" key="1">
    <source>
        <dbReference type="EMBL" id="TNN60096.1"/>
    </source>
</evidence>
<organism evidence="1 2">
    <name type="scientific">Liparis tanakae</name>
    <name type="common">Tanaka's snailfish</name>
    <dbReference type="NCBI Taxonomy" id="230148"/>
    <lineage>
        <taxon>Eukaryota</taxon>
        <taxon>Metazoa</taxon>
        <taxon>Chordata</taxon>
        <taxon>Craniata</taxon>
        <taxon>Vertebrata</taxon>
        <taxon>Euteleostomi</taxon>
        <taxon>Actinopterygii</taxon>
        <taxon>Neopterygii</taxon>
        <taxon>Teleostei</taxon>
        <taxon>Neoteleostei</taxon>
        <taxon>Acanthomorphata</taxon>
        <taxon>Eupercaria</taxon>
        <taxon>Perciformes</taxon>
        <taxon>Cottioidei</taxon>
        <taxon>Cottales</taxon>
        <taxon>Liparidae</taxon>
        <taxon>Liparis</taxon>
    </lineage>
</organism>
<reference evidence="1 2" key="1">
    <citation type="submission" date="2019-03" db="EMBL/GenBank/DDBJ databases">
        <title>First draft genome of Liparis tanakae, snailfish: a comprehensive survey of snailfish specific genes.</title>
        <authorList>
            <person name="Kim W."/>
            <person name="Song I."/>
            <person name="Jeong J.-H."/>
            <person name="Kim D."/>
            <person name="Kim S."/>
            <person name="Ryu S."/>
            <person name="Song J.Y."/>
            <person name="Lee S.K."/>
        </authorList>
    </citation>
    <scope>NUCLEOTIDE SEQUENCE [LARGE SCALE GENOMIC DNA]</scope>
    <source>
        <tissue evidence="1">Muscle</tissue>
    </source>
</reference>
<name>A0A4Z2H2S5_9TELE</name>
<keyword evidence="2" id="KW-1185">Reference proteome</keyword>
<comment type="caution">
    <text evidence="1">The sequence shown here is derived from an EMBL/GenBank/DDBJ whole genome shotgun (WGS) entry which is preliminary data.</text>
</comment>
<accession>A0A4Z2H2S5</accession>
<evidence type="ECO:0000313" key="2">
    <source>
        <dbReference type="Proteomes" id="UP000314294"/>
    </source>
</evidence>
<sequence>MPAHKETLLQRVAVLAPEADAPNFSFFCPDVLPRQQNPIRAYERPLRAAEDMWHVLRGFRFPLNMASPTTGQESKYSSVKPLVRPFNG</sequence>
<protein>
    <submittedName>
        <fullName evidence="1">Uncharacterized protein</fullName>
    </submittedName>
</protein>
<dbReference type="AlphaFoldDB" id="A0A4Z2H2S5"/>
<gene>
    <name evidence="1" type="ORF">EYF80_029648</name>
</gene>